<evidence type="ECO:0000313" key="1">
    <source>
        <dbReference type="EMBL" id="MTH68957.1"/>
    </source>
</evidence>
<comment type="caution">
    <text evidence="1">The sequence shown here is derived from an EMBL/GenBank/DDBJ whole genome shotgun (WGS) entry which is preliminary data.</text>
</comment>
<dbReference type="Proteomes" id="UP000433071">
    <property type="component" value="Unassembled WGS sequence"/>
</dbReference>
<dbReference type="EMBL" id="WMLB01000024">
    <property type="protein sequence ID" value="MTH68957.1"/>
    <property type="molecule type" value="Genomic_DNA"/>
</dbReference>
<protein>
    <submittedName>
        <fullName evidence="1">DNA-binding protein</fullName>
    </submittedName>
</protein>
<dbReference type="OrthoDB" id="5184241at2"/>
<dbReference type="GO" id="GO:0003677">
    <property type="term" value="F:DNA binding"/>
    <property type="evidence" value="ECO:0007669"/>
    <property type="project" value="UniProtKB-KW"/>
</dbReference>
<accession>A0A6I3MA73</accession>
<keyword evidence="1" id="KW-0238">DNA-binding</keyword>
<name>A0A6I3MA73_9MICO</name>
<organism evidence="1 2">
    <name type="scientific">Agromyces bracchium</name>
    <dbReference type="NCBI Taxonomy" id="88376"/>
    <lineage>
        <taxon>Bacteria</taxon>
        <taxon>Bacillati</taxon>
        <taxon>Actinomycetota</taxon>
        <taxon>Actinomycetes</taxon>
        <taxon>Micrococcales</taxon>
        <taxon>Microbacteriaceae</taxon>
        <taxon>Agromyces</taxon>
    </lineage>
</organism>
<reference evidence="1 2" key="1">
    <citation type="submission" date="2019-11" db="EMBL/GenBank/DDBJ databases">
        <title>Agromyces kandeliae sp. nov., isolated from mangrove soil.</title>
        <authorList>
            <person name="Wang R."/>
        </authorList>
    </citation>
    <scope>NUCLEOTIDE SEQUENCE [LARGE SCALE GENOMIC DNA]</scope>
    <source>
        <strain evidence="1 2">JCM 11433</strain>
    </source>
</reference>
<dbReference type="AlphaFoldDB" id="A0A6I3MA73"/>
<gene>
    <name evidence="1" type="ORF">GJ743_11290</name>
</gene>
<dbReference type="RefSeq" id="WP_155052045.1">
    <property type="nucleotide sequence ID" value="NZ_BAAAIB010000002.1"/>
</dbReference>
<keyword evidence="2" id="KW-1185">Reference proteome</keyword>
<sequence>MYVITADQIGSRADVDRSSAMQHELEDRYGDRLLLPVDQTAGDELQVLTDDADTAIDLVLHLARDGHWSIGLGIGGVREPLPDAVRKATGGAFFAAREAVEAAKRAEARFALRTEDGDTGLLPASEVEAVFRLLLLLRDRRSPQGWEAVDLVRSGRSQKHAAELLGISDAAVSQRLRAAMWSADDDARPAIVRLVASLDRHDAAPEGSGG</sequence>
<evidence type="ECO:0000313" key="2">
    <source>
        <dbReference type="Proteomes" id="UP000433071"/>
    </source>
</evidence>
<proteinExistence type="predicted"/>